<evidence type="ECO:0000259" key="4">
    <source>
        <dbReference type="Pfam" id="PF05592"/>
    </source>
</evidence>
<evidence type="ECO:0000256" key="2">
    <source>
        <dbReference type="ARBA" id="ARBA00012652"/>
    </source>
</evidence>
<dbReference type="Pfam" id="PF05592">
    <property type="entry name" value="Bac_rhamnosid"/>
    <property type="match status" value="1"/>
</dbReference>
<dbReference type="Pfam" id="PF17389">
    <property type="entry name" value="Bac_rhamnosid6H"/>
    <property type="match status" value="1"/>
</dbReference>
<dbReference type="InterPro" id="IPR035396">
    <property type="entry name" value="Bac_rhamnosid6H"/>
</dbReference>
<accession>A0A1E3A162</accession>
<dbReference type="Gene3D" id="2.60.40.10">
    <property type="entry name" value="Immunoglobulins"/>
    <property type="match status" value="1"/>
</dbReference>
<feature type="domain" description="Alpha-L-rhamnosidase concanavalin-like" evidence="4">
    <location>
        <begin position="306"/>
        <end position="403"/>
    </location>
</feature>
<evidence type="ECO:0000256" key="3">
    <source>
        <dbReference type="ARBA" id="ARBA00022801"/>
    </source>
</evidence>
<organism evidence="8 9">
    <name type="scientific">Eisenbergiella tayi</name>
    <dbReference type="NCBI Taxonomy" id="1432052"/>
    <lineage>
        <taxon>Bacteria</taxon>
        <taxon>Bacillati</taxon>
        <taxon>Bacillota</taxon>
        <taxon>Clostridia</taxon>
        <taxon>Lachnospirales</taxon>
        <taxon>Lachnospiraceae</taxon>
        <taxon>Eisenbergiella</taxon>
    </lineage>
</organism>
<comment type="catalytic activity">
    <reaction evidence="1">
        <text>Hydrolysis of terminal non-reducing alpha-L-rhamnose residues in alpha-L-rhamnosides.</text>
        <dbReference type="EC" id="3.2.1.40"/>
    </reaction>
</comment>
<evidence type="ECO:0000256" key="1">
    <source>
        <dbReference type="ARBA" id="ARBA00001445"/>
    </source>
</evidence>
<evidence type="ECO:0000313" key="9">
    <source>
        <dbReference type="Proteomes" id="UP000094067"/>
    </source>
</evidence>
<dbReference type="GO" id="GO:0005975">
    <property type="term" value="P:carbohydrate metabolic process"/>
    <property type="evidence" value="ECO:0007669"/>
    <property type="project" value="InterPro"/>
</dbReference>
<dbReference type="PATRIC" id="fig|1432052.4.peg.6276"/>
<dbReference type="EMBL" id="MCGH01000004">
    <property type="protein sequence ID" value="ODM02488.1"/>
    <property type="molecule type" value="Genomic_DNA"/>
</dbReference>
<dbReference type="Gene3D" id="1.50.10.10">
    <property type="match status" value="1"/>
</dbReference>
<dbReference type="Pfam" id="PF08531">
    <property type="entry name" value="Bac_rhamnosid_N"/>
    <property type="match status" value="1"/>
</dbReference>
<name>A0A1E3A162_9FIRM</name>
<proteinExistence type="predicted"/>
<dbReference type="InterPro" id="IPR008928">
    <property type="entry name" value="6-hairpin_glycosidase_sf"/>
</dbReference>
<dbReference type="PIRSF" id="PIRSF010631">
    <property type="entry name" value="A-rhamnsds"/>
    <property type="match status" value="1"/>
</dbReference>
<evidence type="ECO:0000259" key="5">
    <source>
        <dbReference type="Pfam" id="PF08531"/>
    </source>
</evidence>
<dbReference type="InterPro" id="IPR013737">
    <property type="entry name" value="Bac_rhamnosid_N"/>
</dbReference>
<dbReference type="InterPro" id="IPR016007">
    <property type="entry name" value="Alpha_rhamnosid"/>
</dbReference>
<dbReference type="EC" id="3.2.1.40" evidence="2"/>
<dbReference type="InterPro" id="IPR013783">
    <property type="entry name" value="Ig-like_fold"/>
</dbReference>
<dbReference type="Gene3D" id="2.60.120.260">
    <property type="entry name" value="Galactose-binding domain-like"/>
    <property type="match status" value="2"/>
</dbReference>
<dbReference type="Gene3D" id="2.60.420.10">
    <property type="entry name" value="Maltose phosphorylase, domain 3"/>
    <property type="match status" value="1"/>
</dbReference>
<dbReference type="Pfam" id="PF17390">
    <property type="entry name" value="Bac_rhamnosid_C"/>
    <property type="match status" value="1"/>
</dbReference>
<evidence type="ECO:0000259" key="6">
    <source>
        <dbReference type="Pfam" id="PF17389"/>
    </source>
</evidence>
<comment type="caution">
    <text evidence="8">The sequence shown here is derived from an EMBL/GenBank/DDBJ whole genome shotgun (WGS) entry which is preliminary data.</text>
</comment>
<dbReference type="InterPro" id="IPR012341">
    <property type="entry name" value="6hp_glycosidase-like_sf"/>
</dbReference>
<dbReference type="PANTHER" id="PTHR33307">
    <property type="entry name" value="ALPHA-RHAMNOSIDASE (EUROFUNG)"/>
    <property type="match status" value="1"/>
</dbReference>
<dbReference type="Pfam" id="PF25788">
    <property type="entry name" value="Ig_Rha78A_N"/>
    <property type="match status" value="1"/>
</dbReference>
<dbReference type="InterPro" id="IPR008902">
    <property type="entry name" value="Rhamnosid_concanavalin"/>
</dbReference>
<dbReference type="InterPro" id="IPR035398">
    <property type="entry name" value="Bac_rhamnosid_C"/>
</dbReference>
<dbReference type="Proteomes" id="UP000094067">
    <property type="component" value="Unassembled WGS sequence"/>
</dbReference>
<feature type="domain" description="Bacterial alpha-L-rhamnosidase N-terminal" evidence="5">
    <location>
        <begin position="124"/>
        <end position="296"/>
    </location>
</feature>
<protein>
    <recommendedName>
        <fullName evidence="2">alpha-L-rhamnosidase</fullName>
        <ecNumber evidence="2">3.2.1.40</ecNumber>
    </recommendedName>
</protein>
<dbReference type="GO" id="GO:0030596">
    <property type="term" value="F:alpha-L-rhamnosidase activity"/>
    <property type="evidence" value="ECO:0007669"/>
    <property type="project" value="UniProtKB-EC"/>
</dbReference>
<dbReference type="PANTHER" id="PTHR33307:SF6">
    <property type="entry name" value="ALPHA-RHAMNOSIDASE (EUROFUNG)-RELATED"/>
    <property type="match status" value="1"/>
</dbReference>
<feature type="domain" description="Alpha-L-rhamnosidase C-terminal" evidence="7">
    <location>
        <begin position="751"/>
        <end position="821"/>
    </location>
</feature>
<feature type="domain" description="Alpha-L-rhamnosidase six-hairpin glycosidase" evidence="6">
    <location>
        <begin position="409"/>
        <end position="744"/>
    </location>
</feature>
<dbReference type="RefSeq" id="WP_069155004.1">
    <property type="nucleotide sequence ID" value="NZ_MCGH01000004.1"/>
</dbReference>
<sequence>MKWKLLCEGLENPAGIDTPTPELSWYGPEEGIGQTACRIRLWKKGIPSWDSGWLDTADSRYQLSADLEEKCGYSWQVTVKKGNGEEESSEEAAFSTGIFEGGRWDASFITGGTLLRKEVEIDGDIASAFLSFTGLGYCEAYVNGRRVGRDVLFPSYTVYEKTVEYTVKDVAAMLKKGRNVIGLMLGGHWDLDEKLHAKDVYSQAFYRGQCMGICQLDLEMEDGSRTVVGSDASWQVSRSPITFSSVFDGEHYDARLEQPGWCTAEFDASGWGRASVCSPGTETLRYSYIPPIRVTEEISVKTVCEKDGDYILDFGQNFAGWIRLWAEEESGREIRIRYGETLHEDGTVNTENLRNAKATDVYICKGNGRECYEPRFTYHGFRFVQISGLSELTAEDVTGRAVHTDNTRIADFSCSNEDFNRIYRAMVWTMRSNMHSIPTDCCQRDERQGWLADAGVSSEFGVLNFDLQHFYRKWFQDIRDTQQPDGSLPLAGAPGWPRDTFIWKIGYHMTLRSLYLYTGDRRTVMDNYGALKKYESYMHSTLVDGLIPYDFYNDWLAIEFADNLMIANSYFVDFYNAMILFAEVAGDEEGLSLFQKRREELVNKINEKFYGWCLDSPLGTGYYGTCDTMAAAPEAMALEYGIVPDKLREKVEDVLLWQLTKSRGSIQFPTGILTSGILLDCLAHRGYDEVAYRLLDREDYPSLRFMLSHGATTIWERWQYLVGNEMNSHNHPALCSLGTWFFKSLCGLRQIRPMKDGTAEVKLRPFIPEDMENAGMEFRTHWGVIRLEWVKKDRKVEYLVKLPERIRGTVVLPGGEETEVCAGEKVFMWEYDKEGS</sequence>
<evidence type="ECO:0000313" key="8">
    <source>
        <dbReference type="EMBL" id="ODM02488.1"/>
    </source>
</evidence>
<dbReference type="AlphaFoldDB" id="A0A1E3A162"/>
<gene>
    <name evidence="8" type="ORF">BEI61_05650</name>
</gene>
<reference evidence="8 9" key="1">
    <citation type="submission" date="2016-07" db="EMBL/GenBank/DDBJ databases">
        <title>Characterization of isolates of Eisenbergiella tayi derived from blood cultures, using whole genome sequencing.</title>
        <authorList>
            <person name="Burdz T."/>
            <person name="Wiebe D."/>
            <person name="Huynh C."/>
            <person name="Bernard K."/>
        </authorList>
    </citation>
    <scope>NUCLEOTIDE SEQUENCE [LARGE SCALE GENOMIC DNA]</scope>
    <source>
        <strain evidence="8 9">NML 110608</strain>
    </source>
</reference>
<keyword evidence="3" id="KW-0378">Hydrolase</keyword>
<dbReference type="SUPFAM" id="SSF48208">
    <property type="entry name" value="Six-hairpin glycosidases"/>
    <property type="match status" value="1"/>
</dbReference>
<evidence type="ECO:0000259" key="7">
    <source>
        <dbReference type="Pfam" id="PF17390"/>
    </source>
</evidence>